<evidence type="ECO:0000313" key="3">
    <source>
        <dbReference type="Proteomes" id="UP000515369"/>
    </source>
</evidence>
<dbReference type="Gene3D" id="2.150.10.10">
    <property type="entry name" value="Serralysin-like metalloprotease, C-terminal"/>
    <property type="match status" value="1"/>
</dbReference>
<dbReference type="AlphaFoldDB" id="A0A7G5GSJ2"/>
<evidence type="ECO:0000256" key="1">
    <source>
        <dbReference type="SAM" id="Coils"/>
    </source>
</evidence>
<dbReference type="Proteomes" id="UP000515369">
    <property type="component" value="Chromosome"/>
</dbReference>
<proteinExistence type="predicted"/>
<dbReference type="InterPro" id="IPR011049">
    <property type="entry name" value="Serralysin-like_metalloprot_C"/>
</dbReference>
<dbReference type="KEGG" id="sfol:H3H32_28415"/>
<name>A0A7G5GSJ2_9BACT</name>
<dbReference type="RefSeq" id="WP_182459112.1">
    <property type="nucleotide sequence ID" value="NZ_CP059732.1"/>
</dbReference>
<reference evidence="2 3" key="1">
    <citation type="submission" date="2020-07" db="EMBL/GenBank/DDBJ databases">
        <title>Spirosoma foliorum sp. nov., isolated from the leaves on the Nejang mountain Korea, Republic of.</title>
        <authorList>
            <person name="Ho H."/>
            <person name="Lee Y.-J."/>
            <person name="Nurcahyanto D.-A."/>
            <person name="Kim S.-G."/>
        </authorList>
    </citation>
    <scope>NUCLEOTIDE SEQUENCE [LARGE SCALE GENOMIC DNA]</scope>
    <source>
        <strain evidence="2 3">PL0136</strain>
    </source>
</reference>
<sequence length="469" mass="49656">MRPTIYYLIVLCLYIKNIQALGQIIDVPAGSPLTINSDINLPTGYSLKYNAQTILRGPVAGSFNTYLGIESGNSTQGTQNTFIGYQTGFSNTGGANTFLGYLTGRSNTSGTGNTFLGNQAGNANTTGQANVFLGSQAGFNNTTGTGNLFLGQQAGYSSIGSYNLFMGNAAGSGTTTGLGNTAIGDGALLHNTTGQHTTAIGRYAGVNSNGDYNVLIGFAADVNSGNTGITNAVAIGAYTQVNQSNSIILGSNARVGIGTSAPQNKLEITQGTANQSGLRLTNLTSNSPASALNQNKFLSVNSSGDVILVSSGSARLSAELWTASGEYVQTTNGEGVIIGSKMSRTPTGYKLYVEDGILTEKVKVAVKNTADWSDFVFKATYKLQPLKQVEQYIRKHEHLPGLPSALEVVSHGLDVAKMDAQLLKKIEELTLYSIQLEKANQEQQAINRQQQLVNQRLQAEIEKLKKRFN</sequence>
<dbReference type="EMBL" id="CP059732">
    <property type="protein sequence ID" value="QMW01834.1"/>
    <property type="molecule type" value="Genomic_DNA"/>
</dbReference>
<organism evidence="2 3">
    <name type="scientific">Spirosoma foliorum</name>
    <dbReference type="NCBI Taxonomy" id="2710596"/>
    <lineage>
        <taxon>Bacteria</taxon>
        <taxon>Pseudomonadati</taxon>
        <taxon>Bacteroidota</taxon>
        <taxon>Cytophagia</taxon>
        <taxon>Cytophagales</taxon>
        <taxon>Cytophagaceae</taxon>
        <taxon>Spirosoma</taxon>
    </lineage>
</organism>
<feature type="coiled-coil region" evidence="1">
    <location>
        <begin position="436"/>
        <end position="467"/>
    </location>
</feature>
<gene>
    <name evidence="2" type="ORF">H3H32_28415</name>
</gene>
<protein>
    <submittedName>
        <fullName evidence="2">TMF family protein</fullName>
    </submittedName>
</protein>
<evidence type="ECO:0000313" key="2">
    <source>
        <dbReference type="EMBL" id="QMW01834.1"/>
    </source>
</evidence>
<keyword evidence="1" id="KW-0175">Coiled coil</keyword>
<accession>A0A7G5GSJ2</accession>
<keyword evidence="3" id="KW-1185">Reference proteome</keyword>